<feature type="transmembrane region" description="Helical" evidence="1">
    <location>
        <begin position="178"/>
        <end position="201"/>
    </location>
</feature>
<keyword evidence="1" id="KW-1133">Transmembrane helix</keyword>
<dbReference type="EMBL" id="JACIFU010000002">
    <property type="protein sequence ID" value="MBB4174006.1"/>
    <property type="molecule type" value="Genomic_DNA"/>
</dbReference>
<proteinExistence type="predicted"/>
<feature type="domain" description="Fatty acid desaturase" evidence="2">
    <location>
        <begin position="51"/>
        <end position="283"/>
    </location>
</feature>
<reference evidence="3 4" key="1">
    <citation type="submission" date="2020-08" db="EMBL/GenBank/DDBJ databases">
        <title>Genomic Encyclopedia of Type Strains, Phase IV (KMG-IV): sequencing the most valuable type-strain genomes for metagenomic binning, comparative biology and taxonomic classification.</title>
        <authorList>
            <person name="Goeker M."/>
        </authorList>
    </citation>
    <scope>NUCLEOTIDE SEQUENCE [LARGE SCALE GENOMIC DNA]</scope>
    <source>
        <strain evidence="3 4">DSM 101015</strain>
    </source>
</reference>
<feature type="transmembrane region" description="Helical" evidence="1">
    <location>
        <begin position="50"/>
        <end position="68"/>
    </location>
</feature>
<gene>
    <name evidence="3" type="ORF">GGR93_001779</name>
</gene>
<dbReference type="GO" id="GO:0042284">
    <property type="term" value="F:sphingolipid delta-4 desaturase activity"/>
    <property type="evidence" value="ECO:0007669"/>
    <property type="project" value="TreeGrafter"/>
</dbReference>
<dbReference type="InterPro" id="IPR005804">
    <property type="entry name" value="FA_desaturase_dom"/>
</dbReference>
<dbReference type="Proteomes" id="UP000565745">
    <property type="component" value="Unassembled WGS sequence"/>
</dbReference>
<dbReference type="GO" id="GO:0016020">
    <property type="term" value="C:membrane"/>
    <property type="evidence" value="ECO:0007669"/>
    <property type="project" value="GOC"/>
</dbReference>
<accession>A0A7W6M9M0</accession>
<evidence type="ECO:0000259" key="2">
    <source>
        <dbReference type="Pfam" id="PF00487"/>
    </source>
</evidence>
<dbReference type="PANTHER" id="PTHR12879">
    <property type="entry name" value="SPHINGOLIPID DELTA 4 DESATURASE/C-4 HYDROXYLASE PROTEIN DES2"/>
    <property type="match status" value="1"/>
</dbReference>
<comment type="caution">
    <text evidence="3">The sequence shown here is derived from an EMBL/GenBank/DDBJ whole genome shotgun (WGS) entry which is preliminary data.</text>
</comment>
<evidence type="ECO:0000313" key="3">
    <source>
        <dbReference type="EMBL" id="MBB4174006.1"/>
    </source>
</evidence>
<evidence type="ECO:0000256" key="1">
    <source>
        <dbReference type="SAM" id="Phobius"/>
    </source>
</evidence>
<name>A0A7W6M9M0_9RHOB</name>
<dbReference type="AlphaFoldDB" id="A0A7W6M9M0"/>
<evidence type="ECO:0000313" key="4">
    <source>
        <dbReference type="Proteomes" id="UP000565745"/>
    </source>
</evidence>
<organism evidence="3 4">
    <name type="scientific">Sulfitobacter noctilucicola</name>
    <dbReference type="NCBI Taxonomy" id="1342301"/>
    <lineage>
        <taxon>Bacteria</taxon>
        <taxon>Pseudomonadati</taxon>
        <taxon>Pseudomonadota</taxon>
        <taxon>Alphaproteobacteria</taxon>
        <taxon>Rhodobacterales</taxon>
        <taxon>Roseobacteraceae</taxon>
        <taxon>Sulfitobacter</taxon>
    </lineage>
</organism>
<dbReference type="PANTHER" id="PTHR12879:SF8">
    <property type="entry name" value="SPHINGOLIPID DELTA(4)-DESATURASE DES1"/>
    <property type="match status" value="1"/>
</dbReference>
<feature type="transmembrane region" description="Helical" evidence="1">
    <location>
        <begin position="26"/>
        <end position="44"/>
    </location>
</feature>
<dbReference type="OrthoDB" id="9792534at2"/>
<dbReference type="GO" id="GO:0046513">
    <property type="term" value="P:ceramide biosynthetic process"/>
    <property type="evidence" value="ECO:0007669"/>
    <property type="project" value="TreeGrafter"/>
</dbReference>
<keyword evidence="1" id="KW-0812">Transmembrane</keyword>
<dbReference type="Pfam" id="PF00487">
    <property type="entry name" value="FA_desaturase"/>
    <property type="match status" value="1"/>
</dbReference>
<keyword evidence="4" id="KW-1185">Reference proteome</keyword>
<protein>
    <submittedName>
        <fullName evidence="3">Fatty acid desaturase</fullName>
    </submittedName>
</protein>
<dbReference type="RefSeq" id="WP_025057178.1">
    <property type="nucleotide sequence ID" value="NZ_JACIFU010000002.1"/>
</dbReference>
<sequence length="303" mass="34395">MDHIQFIKSLDPVDKQALHARSNRKGLIHLAGHFGVLALMAIYIAGQGPLWPLLMVPYGIAIVFLFTLSHECTHATPFAHPKISDIVGHLVALPLLLPFTWFRYFHLAHHKHTNDPDRDPELAGGGRPTTRRDLALYLSGWGYWSGNALTIWRNAWYKIDAPYLPPRKHGAIRREARVLLALYTLIALSLLFSPLALWLWLVPALIGQPFLRVYLLAEHGLCPPVADMLENTRTTFTNRVIRAVAWNMPYHAEHHAMPMVPFHALPALHTKVRSHLKSTSESYTAFSRDYVRSLEEQTEAKHG</sequence>
<keyword evidence="1" id="KW-0472">Membrane</keyword>